<keyword evidence="7" id="KW-1185">Reference proteome</keyword>
<dbReference type="AlphaFoldDB" id="A0A1D3TXQ5"/>
<dbReference type="InterPro" id="IPR010998">
    <property type="entry name" value="Integrase_recombinase_N"/>
</dbReference>
<dbReference type="Pfam" id="PF00589">
    <property type="entry name" value="Phage_integrase"/>
    <property type="match status" value="1"/>
</dbReference>
<dbReference type="PANTHER" id="PTHR30349:SF41">
    <property type="entry name" value="INTEGRASE_RECOMBINASE PROTEIN MJ0367-RELATED"/>
    <property type="match status" value="1"/>
</dbReference>
<dbReference type="PROSITE" id="PS51898">
    <property type="entry name" value="TYR_RECOMBINASE"/>
    <property type="match status" value="1"/>
</dbReference>
<dbReference type="InterPro" id="IPR002104">
    <property type="entry name" value="Integrase_catalytic"/>
</dbReference>
<dbReference type="GO" id="GO:0015074">
    <property type="term" value="P:DNA integration"/>
    <property type="evidence" value="ECO:0007669"/>
    <property type="project" value="InterPro"/>
</dbReference>
<dbReference type="Gene3D" id="1.10.443.10">
    <property type="entry name" value="Intergrase catalytic core"/>
    <property type="match status" value="1"/>
</dbReference>
<accession>A0A1D3TXQ5</accession>
<keyword evidence="4" id="KW-0472">Membrane</keyword>
<comment type="similarity">
    <text evidence="1">Belongs to the 'phage' integrase family.</text>
</comment>
<dbReference type="InterPro" id="IPR011010">
    <property type="entry name" value="DNA_brk_join_enz"/>
</dbReference>
<dbReference type="GO" id="GO:0003677">
    <property type="term" value="F:DNA binding"/>
    <property type="evidence" value="ECO:0007669"/>
    <property type="project" value="UniProtKB-KW"/>
</dbReference>
<reference evidence="6 7" key="1">
    <citation type="submission" date="2016-09" db="EMBL/GenBank/DDBJ databases">
        <authorList>
            <person name="Capua I."/>
            <person name="De Benedictis P."/>
            <person name="Joannis T."/>
            <person name="Lombin L.H."/>
            <person name="Cattoli G."/>
        </authorList>
    </citation>
    <scope>NUCLEOTIDE SEQUENCE [LARGE SCALE GENOMIC DNA]</scope>
    <source>
        <strain evidence="6 7">GluBS11</strain>
    </source>
</reference>
<dbReference type="Gene3D" id="1.10.150.130">
    <property type="match status" value="1"/>
</dbReference>
<dbReference type="RefSeq" id="WP_091236461.1">
    <property type="nucleotide sequence ID" value="NZ_FMKA01000033.1"/>
</dbReference>
<feature type="transmembrane region" description="Helical" evidence="4">
    <location>
        <begin position="211"/>
        <end position="230"/>
    </location>
</feature>
<evidence type="ECO:0000313" key="7">
    <source>
        <dbReference type="Proteomes" id="UP000199315"/>
    </source>
</evidence>
<dbReference type="InterPro" id="IPR050090">
    <property type="entry name" value="Tyrosine_recombinase_XerCD"/>
</dbReference>
<evidence type="ECO:0000256" key="1">
    <source>
        <dbReference type="ARBA" id="ARBA00008857"/>
    </source>
</evidence>
<dbReference type="InterPro" id="IPR013762">
    <property type="entry name" value="Integrase-like_cat_sf"/>
</dbReference>
<dbReference type="GO" id="GO:0006310">
    <property type="term" value="P:DNA recombination"/>
    <property type="evidence" value="ECO:0007669"/>
    <property type="project" value="UniProtKB-KW"/>
</dbReference>
<sequence length="402" mass="45829">MAKREKKLPRYSYGTGSMSRTKSGKIMYKKWVGEGDNKIRLTTYGETDEEALEKMQLKEKEHCTGIEKAKKQNISFTLGDSIGEWMSLYKYNTIRNSSYDREEATLKNQIQGYGIAKLQVQAVKDKDIIGHLQKLNCEGYSYSTIKKTYEIFKQYFDHVYKNDPAKNPMRNVKMIGKENVNTEEKVVEAFDEEEINKLIDAAMSRHGNGEYVYYHGLGIIFLMFIFARVGEGLALQWKDIDFEGKTVNVSETVARCLDRSGNASVKYTMETHKPKTKNGTRVVSMSEDACKIAVLLKNQKKPPSDEEYVFATREGTVAIYRNLYRAFNSITKKAGINKKCGLHTLRHTGITLYINQGVKLEPLSKMAGHSSIQITADIYYNLTDTAKKEITAKMNSKSFIAR</sequence>
<evidence type="ECO:0000256" key="3">
    <source>
        <dbReference type="ARBA" id="ARBA00023172"/>
    </source>
</evidence>
<keyword evidence="2" id="KW-0238">DNA-binding</keyword>
<proteinExistence type="inferred from homology"/>
<name>A0A1D3TXQ5_9FIRM</name>
<organism evidence="6 7">
    <name type="scientific">Anaerobium acetethylicum</name>
    <dbReference type="NCBI Taxonomy" id="1619234"/>
    <lineage>
        <taxon>Bacteria</taxon>
        <taxon>Bacillati</taxon>
        <taxon>Bacillota</taxon>
        <taxon>Clostridia</taxon>
        <taxon>Lachnospirales</taxon>
        <taxon>Lachnospiraceae</taxon>
        <taxon>Anaerobium</taxon>
    </lineage>
</organism>
<protein>
    <submittedName>
        <fullName evidence="6">Site-specific recombinase XerD</fullName>
    </submittedName>
</protein>
<keyword evidence="4" id="KW-1133">Transmembrane helix</keyword>
<dbReference type="Proteomes" id="UP000199315">
    <property type="component" value="Unassembled WGS sequence"/>
</dbReference>
<evidence type="ECO:0000256" key="2">
    <source>
        <dbReference type="ARBA" id="ARBA00023125"/>
    </source>
</evidence>
<dbReference type="EMBL" id="FMKA01000033">
    <property type="protein sequence ID" value="SCP99167.1"/>
    <property type="molecule type" value="Genomic_DNA"/>
</dbReference>
<dbReference type="PANTHER" id="PTHR30349">
    <property type="entry name" value="PHAGE INTEGRASE-RELATED"/>
    <property type="match status" value="1"/>
</dbReference>
<evidence type="ECO:0000256" key="4">
    <source>
        <dbReference type="SAM" id="Phobius"/>
    </source>
</evidence>
<keyword evidence="3" id="KW-0233">DNA recombination</keyword>
<dbReference type="OrthoDB" id="111144at2"/>
<feature type="domain" description="Tyr recombinase" evidence="5">
    <location>
        <begin position="185"/>
        <end position="392"/>
    </location>
</feature>
<dbReference type="CDD" id="cd01189">
    <property type="entry name" value="INT_ICEBs1_C_like"/>
    <property type="match status" value="1"/>
</dbReference>
<dbReference type="SUPFAM" id="SSF56349">
    <property type="entry name" value="DNA breaking-rejoining enzymes"/>
    <property type="match status" value="1"/>
</dbReference>
<gene>
    <name evidence="6" type="ORF">SAMN05421730_103330</name>
</gene>
<keyword evidence="4" id="KW-0812">Transmembrane</keyword>
<dbReference type="STRING" id="1619234.SAMN05421730_103330"/>
<evidence type="ECO:0000313" key="6">
    <source>
        <dbReference type="EMBL" id="SCP99167.1"/>
    </source>
</evidence>
<evidence type="ECO:0000259" key="5">
    <source>
        <dbReference type="PROSITE" id="PS51898"/>
    </source>
</evidence>